<proteinExistence type="predicted"/>
<feature type="region of interest" description="Disordered" evidence="1">
    <location>
        <begin position="372"/>
        <end position="433"/>
    </location>
</feature>
<evidence type="ECO:0000256" key="1">
    <source>
        <dbReference type="SAM" id="MobiDB-lite"/>
    </source>
</evidence>
<feature type="compositionally biased region" description="Basic and acidic residues" evidence="1">
    <location>
        <begin position="21"/>
        <end position="37"/>
    </location>
</feature>
<dbReference type="EMBL" id="BSXT01000259">
    <property type="protein sequence ID" value="GMF22605.1"/>
    <property type="molecule type" value="Genomic_DNA"/>
</dbReference>
<keyword evidence="3" id="KW-1185">Reference proteome</keyword>
<accession>A0A9W6TZ70</accession>
<feature type="region of interest" description="Disordered" evidence="1">
    <location>
        <begin position="1"/>
        <end position="37"/>
    </location>
</feature>
<reference evidence="2" key="1">
    <citation type="submission" date="2023-04" db="EMBL/GenBank/DDBJ databases">
        <title>Phytophthora fragariaefolia NBRC 109709.</title>
        <authorList>
            <person name="Ichikawa N."/>
            <person name="Sato H."/>
            <person name="Tonouchi N."/>
        </authorList>
    </citation>
    <scope>NUCLEOTIDE SEQUENCE</scope>
    <source>
        <strain evidence="2">NBRC 109709</strain>
    </source>
</reference>
<dbReference type="OrthoDB" id="168476at2759"/>
<feature type="compositionally biased region" description="Low complexity" evidence="1">
    <location>
        <begin position="406"/>
        <end position="422"/>
    </location>
</feature>
<evidence type="ECO:0000313" key="3">
    <source>
        <dbReference type="Proteomes" id="UP001165121"/>
    </source>
</evidence>
<dbReference type="AlphaFoldDB" id="A0A9W6TZ70"/>
<gene>
    <name evidence="2" type="ORF">Pfra01_000335500</name>
</gene>
<feature type="compositionally biased region" description="Polar residues" evidence="1">
    <location>
        <begin position="383"/>
        <end position="393"/>
    </location>
</feature>
<sequence length="457" mass="47663">MLEKNEAALKGWNALHKQQRKDRLEHRNERPSKTSPAEHKEWVRRCLIFRQQVGARLEVLASLADKQIAQEDEKAGGQRLSSAAGAAGVQLNPAMSAHTSAAAAQIQRQSSPAIPQQVYAPPQVSTMVSSNPMAMASSASMGSGAVPSSTVSTSASMAMPNMNAAAPPTLFPEPPMPTVGFASTSTSMFFPTGQMNPMQTSSGFSSTTSMPVSGVTTSTQGYTMSSGAQTFTPNAYMASTTGASNASAAFMSQPNYMMGGGMVIPQQQFMPMPMPMTMTSSGAGNMFGNNYGMASVPTSASSANTGSNNTSNSNFPVDPFMTPLGFGPEASFGSSNFPMAGMAGMSMQQQQIMASMSGGNFGAQGASMMPNNFGFGGMPGGPTSSAQNLMPQSLPTQQFQPPPGGLQPFPQQNQLSQHQPQQSGAGSMNMAPDSALYGDSNVNIFEGLTDDAFFPIQ</sequence>
<comment type="caution">
    <text evidence="2">The sequence shown here is derived from an EMBL/GenBank/DDBJ whole genome shotgun (WGS) entry which is preliminary data.</text>
</comment>
<protein>
    <submittedName>
        <fullName evidence="2">Unnamed protein product</fullName>
    </submittedName>
</protein>
<organism evidence="2 3">
    <name type="scientific">Phytophthora fragariaefolia</name>
    <dbReference type="NCBI Taxonomy" id="1490495"/>
    <lineage>
        <taxon>Eukaryota</taxon>
        <taxon>Sar</taxon>
        <taxon>Stramenopiles</taxon>
        <taxon>Oomycota</taxon>
        <taxon>Peronosporomycetes</taxon>
        <taxon>Peronosporales</taxon>
        <taxon>Peronosporaceae</taxon>
        <taxon>Phytophthora</taxon>
    </lineage>
</organism>
<evidence type="ECO:0000313" key="2">
    <source>
        <dbReference type="EMBL" id="GMF22605.1"/>
    </source>
</evidence>
<name>A0A9W6TZ70_9STRA</name>
<dbReference type="Proteomes" id="UP001165121">
    <property type="component" value="Unassembled WGS sequence"/>
</dbReference>